<feature type="transmembrane region" description="Helical" evidence="1">
    <location>
        <begin position="242"/>
        <end position="260"/>
    </location>
</feature>
<gene>
    <name evidence="3" type="ORF">GCM10023311_01140</name>
</gene>
<dbReference type="EMBL" id="BAABJH010000001">
    <property type="protein sequence ID" value="GAA4882797.1"/>
    <property type="molecule type" value="Genomic_DNA"/>
</dbReference>
<dbReference type="SUPFAM" id="SSF53448">
    <property type="entry name" value="Nucleotide-diphospho-sugar transferases"/>
    <property type="match status" value="1"/>
</dbReference>
<reference evidence="4" key="1">
    <citation type="journal article" date="2019" name="Int. J. Syst. Evol. Microbiol.">
        <title>The Global Catalogue of Microorganisms (GCM) 10K type strain sequencing project: providing services to taxonomists for standard genome sequencing and annotation.</title>
        <authorList>
            <consortium name="The Broad Institute Genomics Platform"/>
            <consortium name="The Broad Institute Genome Sequencing Center for Infectious Disease"/>
            <person name="Wu L."/>
            <person name="Ma J."/>
        </authorList>
    </citation>
    <scope>NUCLEOTIDE SEQUENCE [LARGE SCALE GENOMIC DNA]</scope>
    <source>
        <strain evidence="4">JCM 18274</strain>
    </source>
</reference>
<proteinExistence type="predicted"/>
<dbReference type="PANTHER" id="PTHR22916:SF3">
    <property type="entry name" value="UDP-GLCNAC:BETAGAL BETA-1,3-N-ACETYLGLUCOSAMINYLTRANSFERASE-LIKE PROTEIN 1"/>
    <property type="match status" value="1"/>
</dbReference>
<name>A0ABP9EM68_9FLAO</name>
<sequence>MIAKPKISVIMAVYNAESYLEEAIDSILEQSFTDFEFLILNDCSTDNSSKILDEYASKDERVKIFTNKENLGLTKNLNKLIKLANGEFLARMDADDISLSKRFEEQINFFENHPDIHIVGTFSQDISENGEVIGERTVPVSHEEIVKLLPTLNPLSHPTVMMRSSVIDKVEGYDERFRTSQDYHLWFKAVGKGLKIDNIPKILFQYRMNDDFVARKGFKFRWNMFKAILSGYKLINHPWYKYHYALLTLALAFIPPFLFAQVKKLDPR</sequence>
<comment type="caution">
    <text evidence="3">The sequence shown here is derived from an EMBL/GenBank/DDBJ whole genome shotgun (WGS) entry which is preliminary data.</text>
</comment>
<evidence type="ECO:0000313" key="3">
    <source>
        <dbReference type="EMBL" id="GAA4882797.1"/>
    </source>
</evidence>
<accession>A0ABP9EM68</accession>
<evidence type="ECO:0000259" key="2">
    <source>
        <dbReference type="Pfam" id="PF00535"/>
    </source>
</evidence>
<keyword evidence="4" id="KW-1185">Reference proteome</keyword>
<dbReference type="Gene3D" id="3.90.550.10">
    <property type="entry name" value="Spore Coat Polysaccharide Biosynthesis Protein SpsA, Chain A"/>
    <property type="match status" value="1"/>
</dbReference>
<keyword evidence="1" id="KW-1133">Transmembrane helix</keyword>
<keyword evidence="1" id="KW-0812">Transmembrane</keyword>
<feature type="domain" description="Glycosyltransferase 2-like" evidence="2">
    <location>
        <begin position="8"/>
        <end position="166"/>
    </location>
</feature>
<dbReference type="InterPro" id="IPR029044">
    <property type="entry name" value="Nucleotide-diphossugar_trans"/>
</dbReference>
<dbReference type="InterPro" id="IPR001173">
    <property type="entry name" value="Glyco_trans_2-like"/>
</dbReference>
<dbReference type="PANTHER" id="PTHR22916">
    <property type="entry name" value="GLYCOSYLTRANSFERASE"/>
    <property type="match status" value="1"/>
</dbReference>
<organism evidence="3 4">
    <name type="scientific">Flaviramulus aquimarinus</name>
    <dbReference type="NCBI Taxonomy" id="1170456"/>
    <lineage>
        <taxon>Bacteria</taxon>
        <taxon>Pseudomonadati</taxon>
        <taxon>Bacteroidota</taxon>
        <taxon>Flavobacteriia</taxon>
        <taxon>Flavobacteriales</taxon>
        <taxon>Flavobacteriaceae</taxon>
        <taxon>Flaviramulus</taxon>
    </lineage>
</organism>
<dbReference type="RefSeq" id="WP_345271957.1">
    <property type="nucleotide sequence ID" value="NZ_BAABJH010000001.1"/>
</dbReference>
<dbReference type="Pfam" id="PF00535">
    <property type="entry name" value="Glycos_transf_2"/>
    <property type="match status" value="1"/>
</dbReference>
<dbReference type="Proteomes" id="UP001500433">
    <property type="component" value="Unassembled WGS sequence"/>
</dbReference>
<evidence type="ECO:0000313" key="4">
    <source>
        <dbReference type="Proteomes" id="UP001500433"/>
    </source>
</evidence>
<protein>
    <recommendedName>
        <fullName evidence="2">Glycosyltransferase 2-like domain-containing protein</fullName>
    </recommendedName>
</protein>
<keyword evidence="1" id="KW-0472">Membrane</keyword>
<evidence type="ECO:0000256" key="1">
    <source>
        <dbReference type="SAM" id="Phobius"/>
    </source>
</evidence>